<dbReference type="EMBL" id="JASNQZ010000015">
    <property type="protein sequence ID" value="KAL0947798.1"/>
    <property type="molecule type" value="Genomic_DNA"/>
</dbReference>
<sequence>MSLNHCTNKREERHPKLYYADGSIVLAVDSTEQSKGQDDEKVTTFVSTGPFCPSIRAFSRTCSLCLPAMRQEQYDGIAMVRLHDDKEDFTSLLTMLYNRSYLSNPDDLLYFSNLFGPLKLAMKYDITCIRNEVNVIIRRDWPATLPAYDRRGDALRELSLGFAAHDNIRLVHAGEMRSQLAHELALMHYELRGRCYDTLPLESFGVLVAGQAALHAMIAQVRFDDFDGCASTITDCDNQELALRFINDVLNLNASVCILYLLRKAIDKVQSGDYNIFGCELCRTCAEEVMVQLKVLRQKIFDDIPLMFGDKEYIVCCVPLQAFSLRSSTFCLTF</sequence>
<reference evidence="2" key="1">
    <citation type="submission" date="2024-06" db="EMBL/GenBank/DDBJ databases">
        <title>Multi-omics analyses provide insights into the biosynthesis of the anticancer antibiotic pleurotin in Hohenbuehelia grisea.</title>
        <authorList>
            <person name="Weaver J.A."/>
            <person name="Alberti F."/>
        </authorList>
    </citation>
    <scope>NUCLEOTIDE SEQUENCE [LARGE SCALE GENOMIC DNA]</scope>
    <source>
        <strain evidence="2">T-177</strain>
    </source>
</reference>
<evidence type="ECO:0000313" key="1">
    <source>
        <dbReference type="EMBL" id="KAL0947798.1"/>
    </source>
</evidence>
<evidence type="ECO:0008006" key="3">
    <source>
        <dbReference type="Google" id="ProtNLM"/>
    </source>
</evidence>
<name>A0ABR3IWZ1_9AGAR</name>
<dbReference type="Proteomes" id="UP001556367">
    <property type="component" value="Unassembled WGS sequence"/>
</dbReference>
<accession>A0ABR3IWZ1</accession>
<keyword evidence="2" id="KW-1185">Reference proteome</keyword>
<organism evidence="1 2">
    <name type="scientific">Hohenbuehelia grisea</name>
    <dbReference type="NCBI Taxonomy" id="104357"/>
    <lineage>
        <taxon>Eukaryota</taxon>
        <taxon>Fungi</taxon>
        <taxon>Dikarya</taxon>
        <taxon>Basidiomycota</taxon>
        <taxon>Agaricomycotina</taxon>
        <taxon>Agaricomycetes</taxon>
        <taxon>Agaricomycetidae</taxon>
        <taxon>Agaricales</taxon>
        <taxon>Pleurotineae</taxon>
        <taxon>Pleurotaceae</taxon>
        <taxon>Hohenbuehelia</taxon>
    </lineage>
</organism>
<protein>
    <recommendedName>
        <fullName evidence="3">BTB/POZ domain-containing protein</fullName>
    </recommendedName>
</protein>
<evidence type="ECO:0000313" key="2">
    <source>
        <dbReference type="Proteomes" id="UP001556367"/>
    </source>
</evidence>
<gene>
    <name evidence="1" type="ORF">HGRIS_013871</name>
</gene>
<comment type="caution">
    <text evidence="1">The sequence shown here is derived from an EMBL/GenBank/DDBJ whole genome shotgun (WGS) entry which is preliminary data.</text>
</comment>
<proteinExistence type="predicted"/>